<evidence type="ECO:0000313" key="1">
    <source>
        <dbReference type="EMBL" id="EIJ67776.1"/>
    </source>
</evidence>
<protein>
    <submittedName>
        <fullName evidence="1">Uncharacterized protein</fullName>
    </submittedName>
</protein>
<reference evidence="1 2" key="1">
    <citation type="submission" date="2012-03" db="EMBL/GenBank/DDBJ databases">
        <authorList>
            <person name="Harkins D.M."/>
            <person name="Madupu R."/>
            <person name="Durkin A.S."/>
            <person name="Torralba M."/>
            <person name="Methe B."/>
            <person name="Sutton G.G."/>
            <person name="Nelson K.E."/>
        </authorList>
    </citation>
    <scope>NUCLEOTIDE SEQUENCE [LARGE SCALE GENOMIC DNA]</scope>
    <source>
        <strain evidence="1 2">CCUG 2042</strain>
    </source>
</reference>
<dbReference type="AlphaFoldDB" id="I3D7T3"/>
<proteinExistence type="predicted"/>
<accession>I3D7T3</accession>
<dbReference type="PATRIC" id="fig|1095749.3.peg.1803"/>
<sequence length="41" mass="5033">MALNKRLLAKFYFYNPTLFYSSLKSRYFMQLLEHDVLNLNE</sequence>
<dbReference type="Proteomes" id="UP000006457">
    <property type="component" value="Unassembled WGS sequence"/>
</dbReference>
<name>I3D7T3_9PAST</name>
<dbReference type="EMBL" id="AJSX01000041">
    <property type="protein sequence ID" value="EIJ67776.1"/>
    <property type="molecule type" value="Genomic_DNA"/>
</dbReference>
<gene>
    <name evidence="1" type="ORF">HMPREF1052_0503</name>
</gene>
<organism evidence="1 2">
    <name type="scientific">Pasteurella bettyae CCUG 2042</name>
    <dbReference type="NCBI Taxonomy" id="1095749"/>
    <lineage>
        <taxon>Bacteria</taxon>
        <taxon>Pseudomonadati</taxon>
        <taxon>Pseudomonadota</taxon>
        <taxon>Gammaproteobacteria</taxon>
        <taxon>Pasteurellales</taxon>
        <taxon>Pasteurellaceae</taxon>
        <taxon>Pasteurella</taxon>
    </lineage>
</organism>
<comment type="caution">
    <text evidence="1">The sequence shown here is derived from an EMBL/GenBank/DDBJ whole genome shotgun (WGS) entry which is preliminary data.</text>
</comment>
<evidence type="ECO:0000313" key="2">
    <source>
        <dbReference type="Proteomes" id="UP000006457"/>
    </source>
</evidence>
<keyword evidence="2" id="KW-1185">Reference proteome</keyword>